<keyword evidence="2" id="KW-1185">Reference proteome</keyword>
<proteinExistence type="predicted"/>
<gene>
    <name evidence="1" type="ORF">MPRI_07740</name>
</gene>
<accession>A0ABM7K3M0</accession>
<evidence type="ECO:0000313" key="1">
    <source>
        <dbReference type="EMBL" id="BBY68587.1"/>
    </source>
</evidence>
<protein>
    <submittedName>
        <fullName evidence="1">Uncharacterized protein</fullName>
    </submittedName>
</protein>
<name>A0ABM7K3M0_9MYCO</name>
<evidence type="ECO:0000313" key="2">
    <source>
        <dbReference type="Proteomes" id="UP000466578"/>
    </source>
</evidence>
<dbReference type="Proteomes" id="UP000466578">
    <property type="component" value="Chromosome"/>
</dbReference>
<organism evidence="1 2">
    <name type="scientific">Mycobacterium paraintracellulare</name>
    <dbReference type="NCBI Taxonomy" id="1138383"/>
    <lineage>
        <taxon>Bacteria</taxon>
        <taxon>Bacillati</taxon>
        <taxon>Actinomycetota</taxon>
        <taxon>Actinomycetes</taxon>
        <taxon>Mycobacteriales</taxon>
        <taxon>Mycobacteriaceae</taxon>
        <taxon>Mycobacterium</taxon>
        <taxon>Mycobacterium avium complex (MAC)</taxon>
    </lineage>
</organism>
<sequence>MTIASTDRSGPQTPYLLIRGTARVEEGGAPELLDKIATTIFGPGTGFPPPDAPPGYLTHITIEKVGGVGPWAA</sequence>
<reference evidence="1 2" key="1">
    <citation type="journal article" date="2019" name="Emerg. Microbes Infect.">
        <title>Comprehensive subspecies identification of 175 nontuberculous mycobacteria species based on 7547 genomic profiles.</title>
        <authorList>
            <person name="Matsumoto Y."/>
            <person name="Kinjo T."/>
            <person name="Motooka D."/>
            <person name="Nabeya D."/>
            <person name="Jung N."/>
            <person name="Uechi K."/>
            <person name="Horii T."/>
            <person name="Iida T."/>
            <person name="Fujita J."/>
            <person name="Nakamura S."/>
        </authorList>
    </citation>
    <scope>NUCLEOTIDE SEQUENCE [LARGE SCALE GENOMIC DNA]</scope>
    <source>
        <strain evidence="1 2">JCM 30622</strain>
    </source>
</reference>
<dbReference type="EMBL" id="AP022597">
    <property type="protein sequence ID" value="BBY68587.1"/>
    <property type="molecule type" value="Genomic_DNA"/>
</dbReference>